<dbReference type="PROSITE" id="PS00108">
    <property type="entry name" value="PROTEIN_KINASE_ST"/>
    <property type="match status" value="1"/>
</dbReference>
<gene>
    <name evidence="7" type="ORF">ACFFV7_20840</name>
</gene>
<accession>A0ABV5IGI1</accession>
<dbReference type="PANTHER" id="PTHR48011">
    <property type="entry name" value="CCR4-NOT TRANSCRIPTIONAL COMPLEX SUBUNIT CAF120-RELATED"/>
    <property type="match status" value="1"/>
</dbReference>
<dbReference type="InterPro" id="IPR008271">
    <property type="entry name" value="Ser/Thr_kinase_AS"/>
</dbReference>
<comment type="caution">
    <text evidence="7">The sequence shown here is derived from an EMBL/GenBank/DDBJ whole genome shotgun (WGS) entry which is preliminary data.</text>
</comment>
<feature type="binding site" evidence="4">
    <location>
        <position position="44"/>
    </location>
    <ligand>
        <name>ATP</name>
        <dbReference type="ChEBI" id="CHEBI:30616"/>
    </ligand>
</feature>
<keyword evidence="2 4" id="KW-0547">Nucleotide-binding</keyword>
<dbReference type="SMART" id="SM00220">
    <property type="entry name" value="S_TKc"/>
    <property type="match status" value="1"/>
</dbReference>
<evidence type="ECO:0000256" key="4">
    <source>
        <dbReference type="PROSITE-ProRule" id="PRU10141"/>
    </source>
</evidence>
<dbReference type="GO" id="GO:0016301">
    <property type="term" value="F:kinase activity"/>
    <property type="evidence" value="ECO:0007669"/>
    <property type="project" value="UniProtKB-KW"/>
</dbReference>
<evidence type="ECO:0000256" key="3">
    <source>
        <dbReference type="ARBA" id="ARBA00022840"/>
    </source>
</evidence>
<evidence type="ECO:0000313" key="8">
    <source>
        <dbReference type="Proteomes" id="UP001589647"/>
    </source>
</evidence>
<evidence type="ECO:0000256" key="5">
    <source>
        <dbReference type="SAM" id="MobiDB-lite"/>
    </source>
</evidence>
<name>A0ABV5IGI1_9ACTN</name>
<dbReference type="SMART" id="SM00028">
    <property type="entry name" value="TPR"/>
    <property type="match status" value="4"/>
</dbReference>
<feature type="region of interest" description="Disordered" evidence="5">
    <location>
        <begin position="385"/>
        <end position="405"/>
    </location>
</feature>
<feature type="domain" description="Protein kinase" evidence="6">
    <location>
        <begin position="15"/>
        <end position="304"/>
    </location>
</feature>
<dbReference type="EMBL" id="JBHMEI010000015">
    <property type="protein sequence ID" value="MFB9203649.1"/>
    <property type="molecule type" value="Genomic_DNA"/>
</dbReference>
<keyword evidence="7" id="KW-0808">Transferase</keyword>
<organism evidence="7 8">
    <name type="scientific">Nonomuraea spiralis</name>
    <dbReference type="NCBI Taxonomy" id="46182"/>
    <lineage>
        <taxon>Bacteria</taxon>
        <taxon>Bacillati</taxon>
        <taxon>Actinomycetota</taxon>
        <taxon>Actinomycetes</taxon>
        <taxon>Streptosporangiales</taxon>
        <taxon>Streptosporangiaceae</taxon>
        <taxon>Nonomuraea</taxon>
    </lineage>
</organism>
<dbReference type="Proteomes" id="UP001589647">
    <property type="component" value="Unassembled WGS sequence"/>
</dbReference>
<evidence type="ECO:0000256" key="2">
    <source>
        <dbReference type="ARBA" id="ARBA00022741"/>
    </source>
</evidence>
<dbReference type="SUPFAM" id="SSF48452">
    <property type="entry name" value="TPR-like"/>
    <property type="match status" value="1"/>
</dbReference>
<dbReference type="InterPro" id="IPR011990">
    <property type="entry name" value="TPR-like_helical_dom_sf"/>
</dbReference>
<dbReference type="InterPro" id="IPR000719">
    <property type="entry name" value="Prot_kinase_dom"/>
</dbReference>
<dbReference type="InterPro" id="IPR011009">
    <property type="entry name" value="Kinase-like_dom_sf"/>
</dbReference>
<dbReference type="InterPro" id="IPR052751">
    <property type="entry name" value="Plant_MAPKKK"/>
</dbReference>
<dbReference type="PROSITE" id="PS50011">
    <property type="entry name" value="PROTEIN_KINASE_DOM"/>
    <property type="match status" value="1"/>
</dbReference>
<keyword evidence="3 4" id="KW-0067">ATP-binding</keyword>
<evidence type="ECO:0000313" key="7">
    <source>
        <dbReference type="EMBL" id="MFB9203649.1"/>
    </source>
</evidence>
<dbReference type="PROSITE" id="PS00107">
    <property type="entry name" value="PROTEIN_KINASE_ATP"/>
    <property type="match status" value="1"/>
</dbReference>
<dbReference type="SUPFAM" id="SSF56112">
    <property type="entry name" value="Protein kinase-like (PK-like)"/>
    <property type="match status" value="1"/>
</dbReference>
<dbReference type="InterPro" id="IPR019734">
    <property type="entry name" value="TPR_rpt"/>
</dbReference>
<dbReference type="RefSeq" id="WP_189649281.1">
    <property type="nucleotide sequence ID" value="NZ_BMRC01000009.1"/>
</dbReference>
<dbReference type="Pfam" id="PF00069">
    <property type="entry name" value="Pkinase"/>
    <property type="match status" value="1"/>
</dbReference>
<proteinExistence type="predicted"/>
<dbReference type="Pfam" id="PF07714">
    <property type="entry name" value="PK_Tyr_Ser-Thr"/>
    <property type="match status" value="1"/>
</dbReference>
<dbReference type="PANTHER" id="PTHR48011:SF100">
    <property type="entry name" value="PROTEIN KINASE DOMAIN-CONTAINING PROTEIN"/>
    <property type="match status" value="1"/>
</dbReference>
<sequence>MTTDWRPGEVVAGDFVVERDLGRGGHGRVTLVRSRRSGERYAAKRLVSEDLVEQGRLLAEAQRWVVLPAHPHITACRFVRTIGDEVAVFSEYAPGGSLADRIARRDLTETAIRTAAAQAAWGLDAVHAMGMLHLDVKPANILFDADGTAKIADFGLASRHEVPPAQTAQLEAVIDYIAGDLGEAAKHVLWTQLAGEQDTIAAVPAGATSAYASPEQAEGRAAGRGADLWSWAVTVLEMFVGERTWPSGTVVPFVLDAVAGGRQACRVPLPPDVADLLRACFALDPADRPRSLEEASRVVGVPGLTAPGRPSVTASSEPRSRRFGEGAGWEDPRGYLRFAYEAVGRDPDEAIARWPRRGGGFAAHALADLHAFQDVATVLRETLTEDRNAEGRQGEGRQGEGRQGEGRNVEVLARVLVSQARVRQALADDGGAIGDLRSAAALLDTATPAHRAMRAWTLHWLAIALREHGDLAEARTVGKEAIAGADDVGDPEDAARLRGSALLALANTMIADRSGDPFEALGAALDELRAARNVGGQARVLAATAALRERRGDGAAAAALWDEADALLTAAGEDEDDAPTAESVPVVRALMAMNRATLASGMPERLVHATRAVDLLTPLVERQGRHDLSTELAAACVSAAYAYEHLGRPQESLAAYRRGRELYERAVVRDGRTDLADELSECLEFESTLTFNLFGAEQALEPVRAAVERWRRLAELEGMDRWGRQLIRARVRLAITLEDAARPGALEVLDEAARDAAALGPARILRFATQIATIHRERAVVHRRSGDLQAAFDECEAALAVLDEGGDEATTTRMLTLETLSAVLAEAGYADEALNALAAATGIAETLAATGGRDAAALADSHRRLASLLMETGRPEQAAQEGATAAALYAEVLPNRPDLRFDAFRCAYLTGSALHMLGRVEEAADAYRQARASGGGLGDDDVSMSRLRSHPGIARRLYESTGAEPPDTATLFRVLDGQIAELDALLALPPERLGERLAGIEASMAQAGELGRSGHTHEASRLLEPLLGSALWLSRRHRGEAAAVLAGELGLSLGVTALHAQRDAPALRGFRTAVASYGELAGRSGGERHRERWFDAHIGLATCLTVVGDAAGTEEVARELERQVRRWTPHRVGHWRRRLRTSLDGLHGRRER</sequence>
<protein>
    <submittedName>
        <fullName evidence="7">Protein kinase</fullName>
    </submittedName>
</protein>
<dbReference type="InterPro" id="IPR017441">
    <property type="entry name" value="Protein_kinase_ATP_BS"/>
</dbReference>
<keyword evidence="1" id="KW-0723">Serine/threonine-protein kinase</keyword>
<dbReference type="Gene3D" id="1.25.40.10">
    <property type="entry name" value="Tetratricopeptide repeat domain"/>
    <property type="match status" value="2"/>
</dbReference>
<feature type="region of interest" description="Disordered" evidence="5">
    <location>
        <begin position="301"/>
        <end position="326"/>
    </location>
</feature>
<reference evidence="7 8" key="1">
    <citation type="submission" date="2024-09" db="EMBL/GenBank/DDBJ databases">
        <authorList>
            <person name="Sun Q."/>
            <person name="Mori K."/>
        </authorList>
    </citation>
    <scope>NUCLEOTIDE SEQUENCE [LARGE SCALE GENOMIC DNA]</scope>
    <source>
        <strain evidence="7 8">CCM 3426</strain>
    </source>
</reference>
<keyword evidence="7" id="KW-0418">Kinase</keyword>
<dbReference type="Gene3D" id="1.10.510.10">
    <property type="entry name" value="Transferase(Phosphotransferase) domain 1"/>
    <property type="match status" value="1"/>
</dbReference>
<dbReference type="InterPro" id="IPR001245">
    <property type="entry name" value="Ser-Thr/Tyr_kinase_cat_dom"/>
</dbReference>
<evidence type="ECO:0000259" key="6">
    <source>
        <dbReference type="PROSITE" id="PS50011"/>
    </source>
</evidence>
<keyword evidence="8" id="KW-1185">Reference proteome</keyword>
<evidence type="ECO:0000256" key="1">
    <source>
        <dbReference type="ARBA" id="ARBA00022527"/>
    </source>
</evidence>